<dbReference type="InterPro" id="IPR032675">
    <property type="entry name" value="LRR_dom_sf"/>
</dbReference>
<evidence type="ECO:0000256" key="1">
    <source>
        <dbReference type="ARBA" id="ARBA00022741"/>
    </source>
</evidence>
<dbReference type="Gene3D" id="3.40.50.300">
    <property type="entry name" value="P-loop containing nucleotide triphosphate hydrolases"/>
    <property type="match status" value="1"/>
</dbReference>
<dbReference type="GO" id="GO:0019005">
    <property type="term" value="C:SCF ubiquitin ligase complex"/>
    <property type="evidence" value="ECO:0007669"/>
    <property type="project" value="TreeGrafter"/>
</dbReference>
<sequence>MFNKLRNNPQNWVDKKYSKENEEKIDIRRKNIRNKIGLKSNLHGPLEIKKFKSRSVNLEKLKLTQLKIISCPQITKIELSGLIKLKSLVVNKCSRLTNLEIVNCPQLTEFDLYGCPKLTKLDISHNKLKELTELDVSNLFELNCSNTSIEKLSLKRCPDIIKLICSNNEKLIYLDISNCSKLEYLDCSNSGLTSLDVSNCPNIKEIITPPNLSDNVIGKKKIFKNILIIGCTGSGKSTLANVLAGNENFEESENGVSEIETFQKSVFEWEGVKYRVIDTTGFEHTENKVLSRIKEGISSVPEGINQILLVIGKNFTDEISQLDRLGLSESDFLKYTTIVRTKFSNFKNRDECKKDKDKLCWESEINARIIESCKGMIYVDNPPDYYYDDDDDDNKEANISKKTRERSRFILLSYLEKVCQEQQALQHINIDKETPSASTNKDKTRPVKVKEENERNEFVVEEKRKGKLENESVKEPVTETEKKCKVERGVSNPQLDREQNKLENIGVDNFTSLPLLPQLITNNQQMIQQLKLNHGLSLNGYNIQPSEQAIVTEGGKLNMRSYNGQPIVYTNINDTASSVNLLNYNSDKNNFSNKLQPSDVCINFPIAEVTYNSNLSESFLKCVDNDESLYELYGHVFARKTLIGGKLFIKELNLANSTQINGFMLYLTCAYKSAKYNIENPINNLPVTYLPRIHTLDEELLDTPEKISDWLINLYQIHKFDIISYKDLIPVNQLKNNLSSEEYFETLIEKQPGVTNFKEKLSLEEWVGNVVYINLLRWIKDFHFLQGIRVNKFYKMETTKKIAASLIKVPIVNPSKKSHLEIIRSTNKVEEFLISNNIYSIKVMSSFPFINMIQLDNLSSDDYNFLVKFEKYEIHIRKDYIKPSVEFEQAINEALENMKPFKALQDVFDEYGHVFPQKIILGRSFKRNITKPHDIPNRSDLKPESLKSYLNELNISYLLTRRGNIIEKNELFDLIQDLNDDLEIIELDNIISLCEILDKEQQEKINNIISNYKQDNYKIIMTGIADLKDLDNNNTEHYKRISVQPSLEDENYEVIGSIISKQKDSKLEEYLLKFRLYDFNGFSVMIKTLKKTDIKIEECYILWMIIGIPSKLSVFSPKNQGLQVKYKEFLTLQHNQLKIKIPIPLSQGFIISVNAYHSQITYGSINIKLVEWSEGCIRFQINESKNDSLKNIDEVVNSINCNIYVLGSDYNTFRIDNGNEEYPLDLIGYKLSEENFNKNLTYSDE</sequence>
<evidence type="ECO:0000259" key="3">
    <source>
        <dbReference type="Pfam" id="PF04548"/>
    </source>
</evidence>
<organism evidence="4 6">
    <name type="scientific">Rhizophagus clarus</name>
    <dbReference type="NCBI Taxonomy" id="94130"/>
    <lineage>
        <taxon>Eukaryota</taxon>
        <taxon>Fungi</taxon>
        <taxon>Fungi incertae sedis</taxon>
        <taxon>Mucoromycota</taxon>
        <taxon>Glomeromycotina</taxon>
        <taxon>Glomeromycetes</taxon>
        <taxon>Glomerales</taxon>
        <taxon>Glomeraceae</taxon>
        <taxon>Rhizophagus</taxon>
    </lineage>
</organism>
<dbReference type="Gene3D" id="3.80.10.10">
    <property type="entry name" value="Ribonuclease Inhibitor"/>
    <property type="match status" value="1"/>
</dbReference>
<dbReference type="GO" id="GO:0005525">
    <property type="term" value="F:GTP binding"/>
    <property type="evidence" value="ECO:0007669"/>
    <property type="project" value="InterPro"/>
</dbReference>
<evidence type="ECO:0000313" key="5">
    <source>
        <dbReference type="EMBL" id="GES80236.1"/>
    </source>
</evidence>
<dbReference type="GO" id="GO:0031146">
    <property type="term" value="P:SCF-dependent proteasomal ubiquitin-dependent protein catabolic process"/>
    <property type="evidence" value="ECO:0007669"/>
    <property type="project" value="TreeGrafter"/>
</dbReference>
<dbReference type="Proteomes" id="UP000247702">
    <property type="component" value="Unassembled WGS sequence"/>
</dbReference>
<dbReference type="Pfam" id="PF04548">
    <property type="entry name" value="AIG1"/>
    <property type="match status" value="1"/>
</dbReference>
<dbReference type="SUPFAM" id="SSF52058">
    <property type="entry name" value="L domain-like"/>
    <property type="match status" value="1"/>
</dbReference>
<dbReference type="PANTHER" id="PTHR13318">
    <property type="entry name" value="PARTNER OF PAIRED, ISOFORM B-RELATED"/>
    <property type="match status" value="1"/>
</dbReference>
<evidence type="ECO:0000256" key="2">
    <source>
        <dbReference type="SAM" id="MobiDB-lite"/>
    </source>
</evidence>
<dbReference type="AlphaFoldDB" id="A0A2Z6RP77"/>
<dbReference type="OrthoDB" id="2418396at2759"/>
<gene>
    <name evidence="5" type="ORF">RCL2_000752500</name>
    <name evidence="4" type="ORF">RclHR1_00550016</name>
</gene>
<dbReference type="InterPro" id="IPR001611">
    <property type="entry name" value="Leu-rich_rpt"/>
</dbReference>
<evidence type="ECO:0000313" key="4">
    <source>
        <dbReference type="EMBL" id="GBC04071.1"/>
    </source>
</evidence>
<name>A0A2Z6RP77_9GLOM</name>
<evidence type="ECO:0000313" key="6">
    <source>
        <dbReference type="Proteomes" id="UP000247702"/>
    </source>
</evidence>
<dbReference type="PROSITE" id="PS51450">
    <property type="entry name" value="LRR"/>
    <property type="match status" value="1"/>
</dbReference>
<reference evidence="4 6" key="1">
    <citation type="submission" date="2017-11" db="EMBL/GenBank/DDBJ databases">
        <title>The genome of Rhizophagus clarus HR1 reveals common genetic basis of auxotrophy among arbuscular mycorrhizal fungi.</title>
        <authorList>
            <person name="Kobayashi Y."/>
        </authorList>
    </citation>
    <scope>NUCLEOTIDE SEQUENCE [LARGE SCALE GENOMIC DNA]</scope>
    <source>
        <strain evidence="4 6">HR1</strain>
    </source>
</reference>
<dbReference type="InterPro" id="IPR006703">
    <property type="entry name" value="G_AIG1"/>
</dbReference>
<dbReference type="EMBL" id="BEXD01003926">
    <property type="protein sequence ID" value="GBC04071.1"/>
    <property type="molecule type" value="Genomic_DNA"/>
</dbReference>
<dbReference type="EMBL" id="BLAL01000048">
    <property type="protein sequence ID" value="GES80236.1"/>
    <property type="molecule type" value="Genomic_DNA"/>
</dbReference>
<keyword evidence="1" id="KW-0547">Nucleotide-binding</keyword>
<proteinExistence type="predicted"/>
<feature type="domain" description="AIG1-type G" evidence="3">
    <location>
        <begin position="224"/>
        <end position="313"/>
    </location>
</feature>
<dbReference type="SUPFAM" id="SSF52540">
    <property type="entry name" value="P-loop containing nucleoside triphosphate hydrolases"/>
    <property type="match status" value="1"/>
</dbReference>
<feature type="region of interest" description="Disordered" evidence="2">
    <location>
        <begin position="429"/>
        <end position="452"/>
    </location>
</feature>
<keyword evidence="6" id="KW-1185">Reference proteome</keyword>
<protein>
    <recommendedName>
        <fullName evidence="3">AIG1-type G domain-containing protein</fullName>
    </recommendedName>
</protein>
<dbReference type="InterPro" id="IPR027417">
    <property type="entry name" value="P-loop_NTPase"/>
</dbReference>
<accession>A0A2Z6RP77</accession>
<comment type="caution">
    <text evidence="4">The sequence shown here is derived from an EMBL/GenBank/DDBJ whole genome shotgun (WGS) entry which is preliminary data.</text>
</comment>
<dbReference type="Proteomes" id="UP000615446">
    <property type="component" value="Unassembled WGS sequence"/>
</dbReference>
<reference evidence="5" key="2">
    <citation type="submission" date="2019-10" db="EMBL/GenBank/DDBJ databases">
        <title>Conservation and host-specific expression of non-tandemly repeated heterogenous ribosome RNA gene in arbuscular mycorrhizal fungi.</title>
        <authorList>
            <person name="Maeda T."/>
            <person name="Kobayashi Y."/>
            <person name="Nakagawa T."/>
            <person name="Ezawa T."/>
            <person name="Yamaguchi K."/>
            <person name="Bino T."/>
            <person name="Nishimoto Y."/>
            <person name="Shigenobu S."/>
            <person name="Kawaguchi M."/>
        </authorList>
    </citation>
    <scope>NUCLEOTIDE SEQUENCE</scope>
    <source>
        <strain evidence="5">HR1</strain>
    </source>
</reference>